<dbReference type="SUPFAM" id="SSF82704">
    <property type="entry name" value="AlbA-like"/>
    <property type="match status" value="1"/>
</dbReference>
<dbReference type="GO" id="GO:0003723">
    <property type="term" value="F:RNA binding"/>
    <property type="evidence" value="ECO:0007669"/>
    <property type="project" value="TreeGrafter"/>
</dbReference>
<keyword evidence="5" id="KW-1185">Reference proteome</keyword>
<dbReference type="GO" id="GO:0005655">
    <property type="term" value="C:nucleolar ribonuclease P complex"/>
    <property type="evidence" value="ECO:0007669"/>
    <property type="project" value="InterPro"/>
</dbReference>
<dbReference type="OrthoDB" id="5416589at2759"/>
<gene>
    <name evidence="4" type="ORF">METBISCDRAFT_25241</name>
</gene>
<evidence type="ECO:0000256" key="3">
    <source>
        <dbReference type="ARBA" id="ARBA00023242"/>
    </source>
</evidence>
<dbReference type="PANTHER" id="PTHR28256">
    <property type="entry name" value="RIBONUCLEASES P/MRP PROTEIN SUBUNIT POP7"/>
    <property type="match status" value="1"/>
</dbReference>
<sequence length="145" mass="16489">MAPAQKQNKKITRRSPNTAILTKTERDTLVLIKSSTPFVSALKRIDRILEKFDNISLSAKFRNGEYKSVKYVIIKGMGKSIQKTVSVALHYQSRNYQVDIYTGTVQVVDTVSSGEIIETREGPEEQTKNELRKVSSVEARIWLKK</sequence>
<protein>
    <submittedName>
        <fullName evidence="4">Uncharacterized protein</fullName>
    </submittedName>
</protein>
<dbReference type="Pfam" id="PF12328">
    <property type="entry name" value="Rpp20"/>
    <property type="match status" value="1"/>
</dbReference>
<evidence type="ECO:0000256" key="1">
    <source>
        <dbReference type="ARBA" id="ARBA00004123"/>
    </source>
</evidence>
<dbReference type="GO" id="GO:0000294">
    <property type="term" value="P:nuclear-transcribed mRNA catabolic process, RNase MRP-dependent"/>
    <property type="evidence" value="ECO:0007669"/>
    <property type="project" value="TreeGrafter"/>
</dbReference>
<dbReference type="GO" id="GO:0004526">
    <property type="term" value="F:ribonuclease P activity"/>
    <property type="evidence" value="ECO:0007669"/>
    <property type="project" value="TreeGrafter"/>
</dbReference>
<dbReference type="PANTHER" id="PTHR28256:SF1">
    <property type="entry name" value="RIBONUCLEASES P_MRP PROTEIN SUBUNIT POP7"/>
    <property type="match status" value="1"/>
</dbReference>
<dbReference type="Gene3D" id="3.30.110.20">
    <property type="entry name" value="Alba-like domain"/>
    <property type="match status" value="1"/>
</dbReference>
<dbReference type="InterPro" id="IPR014612">
    <property type="entry name" value="Pop7/Rpp20"/>
</dbReference>
<dbReference type="GO" id="GO:0006364">
    <property type="term" value="P:rRNA processing"/>
    <property type="evidence" value="ECO:0007669"/>
    <property type="project" value="TreeGrafter"/>
</dbReference>
<dbReference type="InterPro" id="IPR036882">
    <property type="entry name" value="Alba-like_dom_sf"/>
</dbReference>
<evidence type="ECO:0000313" key="4">
    <source>
        <dbReference type="EMBL" id="RKP33058.1"/>
    </source>
</evidence>
<dbReference type="GO" id="GO:0000172">
    <property type="term" value="C:ribonuclease MRP complex"/>
    <property type="evidence" value="ECO:0007669"/>
    <property type="project" value="InterPro"/>
</dbReference>
<organism evidence="4 5">
    <name type="scientific">Metschnikowia bicuspidata</name>
    <dbReference type="NCBI Taxonomy" id="27322"/>
    <lineage>
        <taxon>Eukaryota</taxon>
        <taxon>Fungi</taxon>
        <taxon>Dikarya</taxon>
        <taxon>Ascomycota</taxon>
        <taxon>Saccharomycotina</taxon>
        <taxon>Pichiomycetes</taxon>
        <taxon>Metschnikowiaceae</taxon>
        <taxon>Metschnikowia</taxon>
    </lineage>
</organism>
<dbReference type="GO" id="GO:0034965">
    <property type="term" value="P:intronic box C/D snoRNA processing"/>
    <property type="evidence" value="ECO:0007669"/>
    <property type="project" value="TreeGrafter"/>
</dbReference>
<dbReference type="GO" id="GO:0000171">
    <property type="term" value="F:ribonuclease MRP activity"/>
    <property type="evidence" value="ECO:0007669"/>
    <property type="project" value="TreeGrafter"/>
</dbReference>
<name>A0A4P9ZJ57_9ASCO</name>
<accession>A0A4P9ZJ57</accession>
<keyword evidence="3" id="KW-0539">Nucleus</keyword>
<dbReference type="EMBL" id="ML004428">
    <property type="protein sequence ID" value="RKP33058.1"/>
    <property type="molecule type" value="Genomic_DNA"/>
</dbReference>
<comment type="subcellular location">
    <subcellularLocation>
        <location evidence="1">Nucleus</location>
    </subcellularLocation>
</comment>
<proteinExistence type="predicted"/>
<dbReference type="InterPro" id="IPR020241">
    <property type="entry name" value="RNase_P/MRP_Pop7_fungi"/>
</dbReference>
<keyword evidence="2" id="KW-0819">tRNA processing</keyword>
<reference evidence="5" key="1">
    <citation type="journal article" date="2018" name="Nat. Microbiol.">
        <title>Leveraging single-cell genomics to expand the fungal tree of life.</title>
        <authorList>
            <person name="Ahrendt S.R."/>
            <person name="Quandt C.A."/>
            <person name="Ciobanu D."/>
            <person name="Clum A."/>
            <person name="Salamov A."/>
            <person name="Andreopoulos B."/>
            <person name="Cheng J.F."/>
            <person name="Woyke T."/>
            <person name="Pelin A."/>
            <person name="Henrissat B."/>
            <person name="Reynolds N.K."/>
            <person name="Benny G.L."/>
            <person name="Smith M.E."/>
            <person name="James T.Y."/>
            <person name="Grigoriev I.V."/>
        </authorList>
    </citation>
    <scope>NUCLEOTIDE SEQUENCE [LARGE SCALE GENOMIC DNA]</scope>
    <source>
        <strain evidence="5">Baker2002</strain>
    </source>
</reference>
<dbReference type="Proteomes" id="UP000268321">
    <property type="component" value="Unassembled WGS sequence"/>
</dbReference>
<dbReference type="AlphaFoldDB" id="A0A4P9ZJ57"/>
<evidence type="ECO:0000313" key="5">
    <source>
        <dbReference type="Proteomes" id="UP000268321"/>
    </source>
</evidence>
<dbReference type="GO" id="GO:0001682">
    <property type="term" value="P:tRNA 5'-leader removal"/>
    <property type="evidence" value="ECO:0007669"/>
    <property type="project" value="InterPro"/>
</dbReference>
<evidence type="ECO:0000256" key="2">
    <source>
        <dbReference type="ARBA" id="ARBA00022694"/>
    </source>
</evidence>